<feature type="region of interest" description="Disordered" evidence="1">
    <location>
        <begin position="1"/>
        <end position="173"/>
    </location>
</feature>
<proteinExistence type="predicted"/>
<feature type="compositionally biased region" description="Polar residues" evidence="1">
    <location>
        <begin position="320"/>
        <end position="329"/>
    </location>
</feature>
<name>A0A1J7IJN3_9PEZI</name>
<organism evidence="2 3">
    <name type="scientific">Coniochaeta ligniaria NRRL 30616</name>
    <dbReference type="NCBI Taxonomy" id="1408157"/>
    <lineage>
        <taxon>Eukaryota</taxon>
        <taxon>Fungi</taxon>
        <taxon>Dikarya</taxon>
        <taxon>Ascomycota</taxon>
        <taxon>Pezizomycotina</taxon>
        <taxon>Sordariomycetes</taxon>
        <taxon>Sordariomycetidae</taxon>
        <taxon>Coniochaetales</taxon>
        <taxon>Coniochaetaceae</taxon>
        <taxon>Coniochaeta</taxon>
    </lineage>
</organism>
<feature type="region of interest" description="Disordered" evidence="1">
    <location>
        <begin position="651"/>
        <end position="725"/>
    </location>
</feature>
<dbReference type="PANTHER" id="PTHR28122:SF1">
    <property type="entry name" value="E3 UBIQUITIN-PROTEIN LIGASE SUBSTRATE RECEPTOR MMS22"/>
    <property type="match status" value="1"/>
</dbReference>
<feature type="region of interest" description="Disordered" evidence="1">
    <location>
        <begin position="351"/>
        <end position="534"/>
    </location>
</feature>
<feature type="compositionally biased region" description="Polar residues" evidence="1">
    <location>
        <begin position="244"/>
        <end position="256"/>
    </location>
</feature>
<feature type="region of interest" description="Disordered" evidence="1">
    <location>
        <begin position="791"/>
        <end position="888"/>
    </location>
</feature>
<feature type="compositionally biased region" description="Acidic residues" evidence="1">
    <location>
        <begin position="145"/>
        <end position="155"/>
    </location>
</feature>
<dbReference type="GO" id="GO:0031297">
    <property type="term" value="P:replication fork processing"/>
    <property type="evidence" value="ECO:0007669"/>
    <property type="project" value="InterPro"/>
</dbReference>
<feature type="compositionally biased region" description="Polar residues" evidence="1">
    <location>
        <begin position="359"/>
        <end position="381"/>
    </location>
</feature>
<feature type="compositionally biased region" description="Polar residues" evidence="1">
    <location>
        <begin position="691"/>
        <end position="701"/>
    </location>
</feature>
<evidence type="ECO:0000256" key="1">
    <source>
        <dbReference type="SAM" id="MobiDB-lite"/>
    </source>
</evidence>
<feature type="region of interest" description="Disordered" evidence="1">
    <location>
        <begin position="547"/>
        <end position="626"/>
    </location>
</feature>
<feature type="compositionally biased region" description="Basic residues" evidence="1">
    <location>
        <begin position="945"/>
        <end position="956"/>
    </location>
</feature>
<feature type="compositionally biased region" description="Basic residues" evidence="1">
    <location>
        <begin position="661"/>
        <end position="671"/>
    </location>
</feature>
<evidence type="ECO:0008006" key="4">
    <source>
        <dbReference type="Google" id="ProtNLM"/>
    </source>
</evidence>
<dbReference type="OrthoDB" id="2386201at2759"/>
<gene>
    <name evidence="2" type="ORF">CONLIGDRAFT_682831</name>
</gene>
<feature type="compositionally biased region" description="Acidic residues" evidence="1">
    <location>
        <begin position="9"/>
        <end position="19"/>
    </location>
</feature>
<dbReference type="GO" id="GO:0000724">
    <property type="term" value="P:double-strand break repair via homologous recombination"/>
    <property type="evidence" value="ECO:0007669"/>
    <property type="project" value="TreeGrafter"/>
</dbReference>
<feature type="compositionally biased region" description="Basic and acidic residues" evidence="1">
    <location>
        <begin position="70"/>
        <end position="82"/>
    </location>
</feature>
<feature type="region of interest" description="Disordered" evidence="1">
    <location>
        <begin position="244"/>
        <end position="272"/>
    </location>
</feature>
<dbReference type="EMBL" id="KV875099">
    <property type="protein sequence ID" value="OIW27815.1"/>
    <property type="molecule type" value="Genomic_DNA"/>
</dbReference>
<feature type="compositionally biased region" description="Basic residues" evidence="1">
    <location>
        <begin position="712"/>
        <end position="724"/>
    </location>
</feature>
<dbReference type="GO" id="GO:0005634">
    <property type="term" value="C:nucleus"/>
    <property type="evidence" value="ECO:0007669"/>
    <property type="project" value="InterPro"/>
</dbReference>
<protein>
    <recommendedName>
        <fullName evidence="4">Mus7/MMS22 family-domain-containing protein</fullName>
    </recommendedName>
</protein>
<accession>A0A1J7IJN3</accession>
<keyword evidence="3" id="KW-1185">Reference proteome</keyword>
<dbReference type="GO" id="GO:0035361">
    <property type="term" value="C:Cul8-RING ubiquitin ligase complex"/>
    <property type="evidence" value="ECO:0007669"/>
    <property type="project" value="TreeGrafter"/>
</dbReference>
<feature type="compositionally biased region" description="Basic residues" evidence="1">
    <location>
        <begin position="259"/>
        <end position="270"/>
    </location>
</feature>
<feature type="region of interest" description="Disordered" evidence="1">
    <location>
        <begin position="926"/>
        <end position="956"/>
    </location>
</feature>
<dbReference type="PANTHER" id="PTHR28122">
    <property type="entry name" value="E3 UBIQUITIN-PROTEIN LIGASE SUBSTRATE RECEPTOR MMS22"/>
    <property type="match status" value="1"/>
</dbReference>
<dbReference type="InParanoid" id="A0A1J7IJN3"/>
<sequence length="2265" mass="252833">MRNWKELGEVPDSDDESFDSPESQHEIQHEQQLVDGEGVEIPNETKQSPDETLLESTTNDIWDLPSSSVERSRDSVSRDTRSQESISAEPLITKSTANDIWDIPPSSEEGVEQALLHKSDRETPPPADFADFDGPPFSPLSPPPLDDDAGDDGIDELGILPPASTAVKVSDGTTRHNATATVSLAKTPITFEEDEISTPYVTITAPLPGRSVSSQGPANHASLSTTPASKKIGTSSLEIVLGTTSDRTLSPVSTEAPTRGRRSLRPRKPIQQHPYLLESVQYAHVMKSHGVKPVRVLAAEVSDVGRIEGGDSQDREFDGESSQDLANNRSVDESQPLLFDDMDDGQDVLVFSPSPPRTSPRNILQTSSQRSEADGTDNTSVLEDDFPSIEELVRRPPKPTKPKPRTLKRQLSSKLLPQSKRVNRLATTSAEPSSPPVNRDLDVWMLPQSSPLAGGLSAPSQDLGSTPRLPHARHAETPGSLAVPPRSDTTSSRPRPPVVDLTAQNGDDDSSGSEASSSASSSKSGSEVIKRNGKRIRGVLPASWLRIDQQRIPGAKRKSRRTPEPSPEPAAPRRGVAIRKASSPKPSTSTLRPFFSDDSDDNEATTVRPISARRQSSPDESPLVIWSDHDDAGSAIEEDLIDRMFVGTKRNRSSLDTPSTAKKRKTTHKNPFKGQTGVARHQPRITDVLGRTNSKISTAAKKSSEAKENRNKSHNSSRAKKAVRRAATPPLLSVLDVLDLEAPPFLRIAARTAKRRQDLGKTSPTHKHIDLGTRRDNVDALSVLRDWKSGRIRSKASKSQSKKNPGREPLRGLSTNSSPTLSRDPRHMQRSDSGGHNLNLANPDDADDKGRQRLQKGPRKTVSAAKAQSWSSRPAQLETEEDDRPDRVGFHARKRALDVLFRNAHKASSTSSVRLEQQWDSIRLANEEKEQPPEQPVDEGPKTHTTPRRKNVKSRFRKRVLPKPIDLQAAHYIHANDPLPPEEVIVEEPEERQPEDKLYGLASYGTKYTYHFEVFPLDRGVYFHSTSLVGSGWISKIMDPLYPERTRQTRPRSFFGMDGKHLRWGPWDETVSSEFGILVDWVAEQLLSPQTIEGDAQDAKAREAAAFLLTYTVDAISFSDEDTEKSFISRTLEVFDGFLKRIDEARAVTSSLAKSRKDALVEVLTYLTLVMQAVHRISGSNMPLKFQVETLLTRTAKSCITSLLAGGLEELRTLYGDLQRLSARERGIRSDCISANSWVVLMRVLENARIPRASFWDVTQSVMAGPNVISGSDVRAFETLWRDMFTLLPLSEVDDFGVVKSGMRHTTPIEGWTLPQKLLKRVFQLYIANPRQPPSFNEYCRALAARCHYLVQEWGWRKCAGIIGTWFDFFGSQNLSHLRNEEVYKSPGFLEELGGHPSLAIEPDDRCFHIFLKVLALVIQRLKKLGLTNDIKNLVARTLPNHNRQYRKEDTVHQRDLAALRNHHDLLCTLFWAAPPELRPGVHLIEKLVVPGSSHKEACLINMRAWSQLARFVVSSGEGSSAFKPFVSWQNNIFQQVLDQYLSAASDIQQQVLALPKDGPKIGDEVVDSMVKQNRAVAMDMLFVSVKASFEVLKLAGPINVATYALNIYQLQQVFTRFDFASRDFDWTIVNLAVDMLEHYVFRVEKAAEVQYSSDSTDMTDSQDLEEATLLLDHNLAEKLFSLSRTMLELPAAERGHPSELVRCIEKTVKLSARVACRFIHSGFTRTANYFTPGKYGLFRESPLKLGSPQRKFLPLFVATLIKNHVYDFKDVGATLFQLWMVSIVKPHRALAYENQLAEILKQRNLPYLQKVDVLPGVAPDYRSNFDLFTCGISHMRKALREADSTHGRQLREEFAKTLQSAMQKMKDDLAMLRPEQVEHRQYMDFVRRIIALIKSHGVGICVVDSFFTQPSADYSPPMEDPQLHTAGIIAYGVRLGEGDTMAVSQLFYYLFNNFKIALINDKLDEEVKILESAMSNGHVFSFVLTRALPAIIWATSKIYEAWPLFDVYLAALRSLLTRSILSKEISEDSLVHVSALLSNILTWFRTLRCTDQTGLTKVQLHIMAQLTDLAAILQPSLLAHLCSEPEPRRAELHQSYTSMARFAEDASEYLDEVFHKPGGQNRYAAATESSHVEHTGVGTQAALSRIQIASMCRGIPDFDWGPVFQSGRELDPQVDSFANEIVRDVRKNWVVTANSISLNVPARGSSMSSTQSGPGTRYELLGVDALFGKLRDRLRCWTQDGAGGSTGDRRRRKHRMRVMDELLF</sequence>
<dbReference type="STRING" id="1408157.A0A1J7IJN3"/>
<feature type="compositionally biased region" description="Low complexity" evidence="1">
    <location>
        <begin position="512"/>
        <end position="527"/>
    </location>
</feature>
<dbReference type="Pfam" id="PF09462">
    <property type="entry name" value="Mus7"/>
    <property type="match status" value="1"/>
</dbReference>
<evidence type="ECO:0000313" key="3">
    <source>
        <dbReference type="Proteomes" id="UP000182658"/>
    </source>
</evidence>
<feature type="compositionally biased region" description="Basic and acidic residues" evidence="1">
    <location>
        <begin position="307"/>
        <end position="318"/>
    </location>
</feature>
<feature type="compositionally biased region" description="Basic and acidic residues" evidence="1">
    <location>
        <begin position="702"/>
        <end position="711"/>
    </location>
</feature>
<evidence type="ECO:0000313" key="2">
    <source>
        <dbReference type="EMBL" id="OIW27815.1"/>
    </source>
</evidence>
<feature type="region of interest" description="Disordered" evidence="1">
    <location>
        <begin position="307"/>
        <end position="330"/>
    </location>
</feature>
<dbReference type="InterPro" id="IPR019021">
    <property type="entry name" value="Mms22"/>
</dbReference>
<dbReference type="Proteomes" id="UP000182658">
    <property type="component" value="Unassembled WGS sequence"/>
</dbReference>
<feature type="compositionally biased region" description="Basic residues" evidence="1">
    <location>
        <begin position="395"/>
        <end position="408"/>
    </location>
</feature>
<reference evidence="2 3" key="1">
    <citation type="submission" date="2016-10" db="EMBL/GenBank/DDBJ databases">
        <title>Draft genome sequence of Coniochaeta ligniaria NRRL30616, a lignocellulolytic fungus for bioabatement of inhibitors in plant biomass hydrolysates.</title>
        <authorList>
            <consortium name="DOE Joint Genome Institute"/>
            <person name="Jimenez D.J."/>
            <person name="Hector R.E."/>
            <person name="Riley R."/>
            <person name="Sun H."/>
            <person name="Grigoriev I.V."/>
            <person name="Van Elsas J.D."/>
            <person name="Nichols N.N."/>
        </authorList>
    </citation>
    <scope>NUCLEOTIDE SEQUENCE [LARGE SCALE GENOMIC DNA]</scope>
    <source>
        <strain evidence="2 3">NRRL 30616</strain>
    </source>
</reference>